<dbReference type="Proteomes" id="UP000001366">
    <property type="component" value="Chromosome"/>
</dbReference>
<dbReference type="InterPro" id="IPR003593">
    <property type="entry name" value="AAA+_ATPase"/>
</dbReference>
<dbReference type="CDD" id="cd00130">
    <property type="entry name" value="PAS"/>
    <property type="match status" value="1"/>
</dbReference>
<dbReference type="GO" id="GO:0005524">
    <property type="term" value="F:ATP binding"/>
    <property type="evidence" value="ECO:0007669"/>
    <property type="project" value="UniProtKB-KW"/>
</dbReference>
<dbReference type="PROSITE" id="PS00675">
    <property type="entry name" value="SIGMA54_INTERACT_1"/>
    <property type="match status" value="1"/>
</dbReference>
<accession>C0QSE6</accession>
<dbReference type="Gene3D" id="1.10.8.60">
    <property type="match status" value="1"/>
</dbReference>
<gene>
    <name evidence="6" type="ordered locus">PERMA_1829</name>
</gene>
<dbReference type="GO" id="GO:0006355">
    <property type="term" value="P:regulation of DNA-templated transcription"/>
    <property type="evidence" value="ECO:0007669"/>
    <property type="project" value="InterPro"/>
</dbReference>
<dbReference type="AlphaFoldDB" id="C0QSE6"/>
<evidence type="ECO:0000256" key="3">
    <source>
        <dbReference type="ARBA" id="ARBA00023015"/>
    </source>
</evidence>
<evidence type="ECO:0000256" key="2">
    <source>
        <dbReference type="ARBA" id="ARBA00022840"/>
    </source>
</evidence>
<name>C0QSE6_PERMH</name>
<protein>
    <submittedName>
        <fullName evidence="6">AAA family ATPase</fullName>
    </submittedName>
</protein>
<dbReference type="CDD" id="cd00009">
    <property type="entry name" value="AAA"/>
    <property type="match status" value="1"/>
</dbReference>
<dbReference type="STRING" id="123214.PERMA_1829"/>
<sequence>MNLLEKGFSIILNNNLEILWISEDFSLYLGYHTDELIGEPVSKIVETDIKSKVDIPKFFGMIKDSSNHLSTGIFNLSRIYSRDGSPEGYILQFYFQERETEDEDFLVFNTQNIKMKKLLEKASLIAYSDVSVLISGETGTGKSKLAKWIHINSNRVSFPFVSVNCSAIPETLFESEFFGYEKGAFTGATTSKPGKVEIADNGTLFLDEIGDLSLTSQAKLLVFVDTKEFERLGSSRPKKVNVRIISATNKNLLQSIKKGDFRSDLYYRIAITRIEIPPLRERKEDIPLIVNSYLHRKGKRITQRAMDFLMEHEWYGNIRELRAVLESACIMAYDRDVIDIQHISDEFLTFEEIYTDTTEFEPKLSEDKMFSEKERIKEALRKSSGNRKKAAEMLGISVTTLWRKMKKYNLVGEIS</sequence>
<dbReference type="InterPro" id="IPR002197">
    <property type="entry name" value="HTH_Fis"/>
</dbReference>
<dbReference type="PRINTS" id="PR01590">
    <property type="entry name" value="HTHFIS"/>
</dbReference>
<evidence type="ECO:0000256" key="1">
    <source>
        <dbReference type="ARBA" id="ARBA00022741"/>
    </source>
</evidence>
<dbReference type="PROSITE" id="PS50045">
    <property type="entry name" value="SIGMA54_INTERACT_4"/>
    <property type="match status" value="1"/>
</dbReference>
<dbReference type="Pfam" id="PF02954">
    <property type="entry name" value="HTH_8"/>
    <property type="match status" value="1"/>
</dbReference>
<dbReference type="SUPFAM" id="SSF46689">
    <property type="entry name" value="Homeodomain-like"/>
    <property type="match status" value="1"/>
</dbReference>
<dbReference type="GO" id="GO:0043565">
    <property type="term" value="F:sequence-specific DNA binding"/>
    <property type="evidence" value="ECO:0007669"/>
    <property type="project" value="InterPro"/>
</dbReference>
<evidence type="ECO:0000313" key="6">
    <source>
        <dbReference type="EMBL" id="ACO04840.1"/>
    </source>
</evidence>
<dbReference type="InterPro" id="IPR002078">
    <property type="entry name" value="Sigma_54_int"/>
</dbReference>
<dbReference type="InterPro" id="IPR025662">
    <property type="entry name" value="Sigma_54_int_dom_ATP-bd_1"/>
</dbReference>
<dbReference type="Gene3D" id="1.10.10.60">
    <property type="entry name" value="Homeodomain-like"/>
    <property type="match status" value="1"/>
</dbReference>
<keyword evidence="3" id="KW-0805">Transcription regulation</keyword>
<dbReference type="EMBL" id="CP001230">
    <property type="protein sequence ID" value="ACO04840.1"/>
    <property type="molecule type" value="Genomic_DNA"/>
</dbReference>
<dbReference type="FunFam" id="3.40.50.300:FF:000006">
    <property type="entry name" value="DNA-binding transcriptional regulator NtrC"/>
    <property type="match status" value="1"/>
</dbReference>
<dbReference type="Gene3D" id="3.40.50.300">
    <property type="entry name" value="P-loop containing nucleotide triphosphate hydrolases"/>
    <property type="match status" value="1"/>
</dbReference>
<proteinExistence type="predicted"/>
<dbReference type="Pfam" id="PF25601">
    <property type="entry name" value="AAA_lid_14"/>
    <property type="match status" value="1"/>
</dbReference>
<dbReference type="InterPro" id="IPR025943">
    <property type="entry name" value="Sigma_54_int_dom_ATP-bd_2"/>
</dbReference>
<dbReference type="InterPro" id="IPR058031">
    <property type="entry name" value="AAA_lid_NorR"/>
</dbReference>
<dbReference type="InterPro" id="IPR027417">
    <property type="entry name" value="P-loop_NTPase"/>
</dbReference>
<reference evidence="6 7" key="1">
    <citation type="journal article" date="2009" name="J. Bacteriol.">
        <title>Complete and draft genome sequences of six members of the Aquificales.</title>
        <authorList>
            <person name="Reysenbach A.L."/>
            <person name="Hamamura N."/>
            <person name="Podar M."/>
            <person name="Griffiths E."/>
            <person name="Ferreira S."/>
            <person name="Hochstein R."/>
            <person name="Heidelberg J."/>
            <person name="Johnson J."/>
            <person name="Mead D."/>
            <person name="Pohorille A."/>
            <person name="Sarmiento M."/>
            <person name="Schweighofer K."/>
            <person name="Seshadri R."/>
            <person name="Voytek M.A."/>
        </authorList>
    </citation>
    <scope>NUCLEOTIDE SEQUENCE [LARGE SCALE GENOMIC DNA]</scope>
    <source>
        <strain evidence="7">DSM 14350 / EX-H1</strain>
    </source>
</reference>
<evidence type="ECO:0000259" key="5">
    <source>
        <dbReference type="PROSITE" id="PS50045"/>
    </source>
</evidence>
<keyword evidence="7" id="KW-1185">Reference proteome</keyword>
<dbReference type="PANTHER" id="PTHR32071:SF119">
    <property type="entry name" value="SIGMA L-DEPENDENT TRANSCRIPTIONAL REGULATOR YPLP-RELATED"/>
    <property type="match status" value="1"/>
</dbReference>
<feature type="domain" description="Sigma-54 factor interaction" evidence="5">
    <location>
        <begin position="108"/>
        <end position="330"/>
    </location>
</feature>
<keyword evidence="1" id="KW-0547">Nucleotide-binding</keyword>
<dbReference type="Pfam" id="PF00158">
    <property type="entry name" value="Sigma54_activat"/>
    <property type="match status" value="1"/>
</dbReference>
<dbReference type="InterPro" id="IPR000014">
    <property type="entry name" value="PAS"/>
</dbReference>
<keyword evidence="4" id="KW-0804">Transcription</keyword>
<dbReference type="KEGG" id="pmx:PERMA_1829"/>
<organism evidence="6 7">
    <name type="scientific">Persephonella marina (strain DSM 14350 / EX-H1)</name>
    <dbReference type="NCBI Taxonomy" id="123214"/>
    <lineage>
        <taxon>Bacteria</taxon>
        <taxon>Pseudomonadati</taxon>
        <taxon>Aquificota</taxon>
        <taxon>Aquificia</taxon>
        <taxon>Aquificales</taxon>
        <taxon>Hydrogenothermaceae</taxon>
        <taxon>Persephonella</taxon>
    </lineage>
</organism>
<dbReference type="PANTHER" id="PTHR32071">
    <property type="entry name" value="TRANSCRIPTIONAL REGULATORY PROTEIN"/>
    <property type="match status" value="1"/>
</dbReference>
<evidence type="ECO:0000313" key="7">
    <source>
        <dbReference type="Proteomes" id="UP000001366"/>
    </source>
</evidence>
<keyword evidence="2" id="KW-0067">ATP-binding</keyword>
<dbReference type="PaxDb" id="123214-PERMA_1829"/>
<dbReference type="InterPro" id="IPR009057">
    <property type="entry name" value="Homeodomain-like_sf"/>
</dbReference>
<dbReference type="OrthoDB" id="9771372at2"/>
<dbReference type="PROSITE" id="PS00676">
    <property type="entry name" value="SIGMA54_INTERACT_2"/>
    <property type="match status" value="1"/>
</dbReference>
<dbReference type="RefSeq" id="WP_015898944.1">
    <property type="nucleotide sequence ID" value="NC_012440.1"/>
</dbReference>
<dbReference type="SUPFAM" id="SSF52540">
    <property type="entry name" value="P-loop containing nucleoside triphosphate hydrolases"/>
    <property type="match status" value="1"/>
</dbReference>
<dbReference type="HOGENOM" id="CLU_000445_0_7_0"/>
<dbReference type="eggNOG" id="COG3829">
    <property type="taxonomic scope" value="Bacteria"/>
</dbReference>
<dbReference type="SMART" id="SM00382">
    <property type="entry name" value="AAA"/>
    <property type="match status" value="1"/>
</dbReference>
<evidence type="ECO:0000256" key="4">
    <source>
        <dbReference type="ARBA" id="ARBA00023163"/>
    </source>
</evidence>